<evidence type="ECO:0000256" key="5">
    <source>
        <dbReference type="ARBA" id="ARBA00022525"/>
    </source>
</evidence>
<dbReference type="GO" id="GO:0005576">
    <property type="term" value="C:extracellular region"/>
    <property type="evidence" value="ECO:0007669"/>
    <property type="project" value="UniProtKB-SubCell"/>
</dbReference>
<dbReference type="CDD" id="cd10317">
    <property type="entry name" value="RGL4_C"/>
    <property type="match status" value="1"/>
</dbReference>
<dbReference type="GO" id="GO:0005975">
    <property type="term" value="P:carbohydrate metabolic process"/>
    <property type="evidence" value="ECO:0007669"/>
    <property type="project" value="InterPro"/>
</dbReference>
<dbReference type="EMBL" id="BSYO01000028">
    <property type="protein sequence ID" value="GMH24663.1"/>
    <property type="molecule type" value="Genomic_DNA"/>
</dbReference>
<protein>
    <recommendedName>
        <fullName evidence="4">rhamnogalacturonan endolyase</fullName>
        <ecNumber evidence="4">4.2.2.23</ecNumber>
    </recommendedName>
</protein>
<dbReference type="InterPro" id="IPR029413">
    <property type="entry name" value="RG-lyase_II"/>
</dbReference>
<comment type="similarity">
    <text evidence="3">Belongs to the polysaccharide lyase 4 family.</text>
</comment>
<dbReference type="InterPro" id="IPR010325">
    <property type="entry name" value="Rhamnogal_lyase"/>
</dbReference>
<evidence type="ECO:0000256" key="4">
    <source>
        <dbReference type="ARBA" id="ARBA00012437"/>
    </source>
</evidence>
<dbReference type="InterPro" id="IPR029411">
    <property type="entry name" value="RG-lyase_III"/>
</dbReference>
<dbReference type="InterPro" id="IPR051850">
    <property type="entry name" value="Polysacch_Lyase_4"/>
</dbReference>
<feature type="signal peptide" evidence="8">
    <location>
        <begin position="1"/>
        <end position="19"/>
    </location>
</feature>
<evidence type="ECO:0000313" key="12">
    <source>
        <dbReference type="Proteomes" id="UP001279734"/>
    </source>
</evidence>
<evidence type="ECO:0000256" key="7">
    <source>
        <dbReference type="ARBA" id="ARBA00023239"/>
    </source>
</evidence>
<reference evidence="11" key="1">
    <citation type="submission" date="2023-05" db="EMBL/GenBank/DDBJ databases">
        <title>Nepenthes gracilis genome sequencing.</title>
        <authorList>
            <person name="Fukushima K."/>
        </authorList>
    </citation>
    <scope>NUCLEOTIDE SEQUENCE</scope>
    <source>
        <strain evidence="11">SING2019-196</strain>
    </source>
</reference>
<feature type="domain" description="Rhamnogalacturonan lyase" evidence="9">
    <location>
        <begin position="489"/>
        <end position="679"/>
    </location>
</feature>
<dbReference type="CDD" id="cd10320">
    <property type="entry name" value="RGL4_N"/>
    <property type="match status" value="1"/>
</dbReference>
<evidence type="ECO:0000256" key="3">
    <source>
        <dbReference type="ARBA" id="ARBA00010418"/>
    </source>
</evidence>
<keyword evidence="6 8" id="KW-0732">Signal</keyword>
<dbReference type="Gene3D" id="2.60.120.260">
    <property type="entry name" value="Galactose-binding domain-like"/>
    <property type="match status" value="1"/>
</dbReference>
<comment type="subcellular location">
    <subcellularLocation>
        <location evidence="2">Secreted</location>
    </subcellularLocation>
</comment>
<keyword evidence="5" id="KW-0964">Secreted</keyword>
<evidence type="ECO:0000256" key="8">
    <source>
        <dbReference type="SAM" id="SignalP"/>
    </source>
</evidence>
<comment type="caution">
    <text evidence="11">The sequence shown here is derived from an EMBL/GenBank/DDBJ whole genome shotgun (WGS) entry which is preliminary data.</text>
</comment>
<dbReference type="InterPro" id="IPR014718">
    <property type="entry name" value="GH-type_carb-bd"/>
</dbReference>
<dbReference type="Pfam" id="PF14683">
    <property type="entry name" value="CBM-like"/>
    <property type="match status" value="1"/>
</dbReference>
<dbReference type="EC" id="4.2.2.23" evidence="4"/>
<dbReference type="Pfam" id="PF14686">
    <property type="entry name" value="fn3_3"/>
    <property type="match status" value="1"/>
</dbReference>
<dbReference type="CDD" id="cd10316">
    <property type="entry name" value="RGL4_M"/>
    <property type="match status" value="1"/>
</dbReference>
<evidence type="ECO:0000259" key="9">
    <source>
        <dbReference type="Pfam" id="PF14683"/>
    </source>
</evidence>
<comment type="catalytic activity">
    <reaction evidence="1">
        <text>Endotype eliminative cleavage of L-alpha-rhamnopyranosyl-(1-&gt;4)-alpha-D-galactopyranosyluronic acid bonds of rhamnogalacturonan I domains in ramified hairy regions of pectin leaving L-rhamnopyranose at the reducing end and 4-deoxy-4,5-unsaturated D-galactopyranosyluronic acid at the non-reducing end.</text>
        <dbReference type="EC" id="4.2.2.23"/>
    </reaction>
</comment>
<evidence type="ECO:0000256" key="2">
    <source>
        <dbReference type="ARBA" id="ARBA00004613"/>
    </source>
</evidence>
<name>A0AAD3T749_NEPGR</name>
<dbReference type="PANTHER" id="PTHR32018">
    <property type="entry name" value="RHAMNOGALACTURONATE LYASE FAMILY PROTEIN"/>
    <property type="match status" value="1"/>
</dbReference>
<gene>
    <name evidence="11" type="ORF">Nepgr_026506</name>
</gene>
<dbReference type="InterPro" id="IPR013784">
    <property type="entry name" value="Carb-bd-like_fold"/>
</dbReference>
<keyword evidence="7" id="KW-0456">Lyase</keyword>
<accession>A0AAD3T749</accession>
<dbReference type="Pfam" id="PF06045">
    <property type="entry name" value="Rhamnogal_lyase"/>
    <property type="match status" value="1"/>
</dbReference>
<dbReference type="Proteomes" id="UP001279734">
    <property type="component" value="Unassembled WGS sequence"/>
</dbReference>
<dbReference type="GO" id="GO:0102210">
    <property type="term" value="F:rhamnogalacturonan endolyase activity"/>
    <property type="evidence" value="ECO:0007669"/>
    <property type="project" value="UniProtKB-EC"/>
</dbReference>
<dbReference type="InterPro" id="IPR008979">
    <property type="entry name" value="Galactose-bd-like_sf"/>
</dbReference>
<dbReference type="Gene3D" id="2.70.98.10">
    <property type="match status" value="1"/>
</dbReference>
<sequence>MFVFLTTVVCELLIGHCCARMHSVAKQVDHGGSPAVALRVTDKEVVMDNGILQVTFLKPQGFVTAIKFGGLENLLEIRNEETNRGYWDIVWGEPASGNSSIEADGCGPTLCQYKESWLVVGTGFKIIKEDENHAEISFMTTWSSVIQNSSSNNHGLPLNVDRRFIMLRGCSGFYSYGIFERKKGWPAIDIAQIRAVYKLQRDKFHYMALSDKIQRVMPMPEDRETGEPLAYKEAVLLTHPINPTLKGEVDDKYQYSCEDKDNKVHGWISFNAQVGFWVITPSNEFRSAGPLKQDLTSHVGPTTLAMFHSNHYAGKDLAMSFQQGEPWKKVFGPFLVHLNSVPPHEDPLKLWRQAEEKMIVETKSWPYHFPASEDFPKSNQRGSVEGRLLVHDRFLNENPKPGSFAWVGLAAPGKAGSWQRETKGYQFWVQADKSGSFVIEGIREGSYSLYAFLRGFVGDYKYQSNIIILPGSSINLGNLVYEPPRNGPTLWEIGIPDRSAAEFFIPDPRPNLTNRLYLHDEQNKHRQYGLWDRYTDIYPRHDLVYTIGVNNYRRDWFFAQVPRRTRNMTYEMTTWQIVFLLEAVRKGRNYTLQIALAAAAQAELQIRFNGHKLNAKPDFTTGCIGRDNAIARHGIHGLYWLFSIDVPGSWLVSGSNRIFLTQSRGSYPFNGVMYDYIRFEGPPRQDF</sequence>
<dbReference type="GO" id="GO:0030246">
    <property type="term" value="F:carbohydrate binding"/>
    <property type="evidence" value="ECO:0007669"/>
    <property type="project" value="InterPro"/>
</dbReference>
<evidence type="ECO:0000259" key="10">
    <source>
        <dbReference type="Pfam" id="PF14686"/>
    </source>
</evidence>
<keyword evidence="12" id="KW-1185">Reference proteome</keyword>
<dbReference type="PANTHER" id="PTHR32018:SF6">
    <property type="entry name" value="RHAMNOGALACTURONAN ENDOLYASE"/>
    <property type="match status" value="1"/>
</dbReference>
<dbReference type="Gene3D" id="2.60.40.1120">
    <property type="entry name" value="Carboxypeptidase-like, regulatory domain"/>
    <property type="match status" value="1"/>
</dbReference>
<dbReference type="AlphaFoldDB" id="A0AAD3T749"/>
<feature type="chain" id="PRO_5042015265" description="rhamnogalacturonan endolyase" evidence="8">
    <location>
        <begin position="20"/>
        <end position="687"/>
    </location>
</feature>
<dbReference type="SUPFAM" id="SSF49785">
    <property type="entry name" value="Galactose-binding domain-like"/>
    <property type="match status" value="1"/>
</dbReference>
<evidence type="ECO:0000313" key="11">
    <source>
        <dbReference type="EMBL" id="GMH24663.1"/>
    </source>
</evidence>
<proteinExistence type="inferred from homology"/>
<organism evidence="11 12">
    <name type="scientific">Nepenthes gracilis</name>
    <name type="common">Slender pitcher plant</name>
    <dbReference type="NCBI Taxonomy" id="150966"/>
    <lineage>
        <taxon>Eukaryota</taxon>
        <taxon>Viridiplantae</taxon>
        <taxon>Streptophyta</taxon>
        <taxon>Embryophyta</taxon>
        <taxon>Tracheophyta</taxon>
        <taxon>Spermatophyta</taxon>
        <taxon>Magnoliopsida</taxon>
        <taxon>eudicotyledons</taxon>
        <taxon>Gunneridae</taxon>
        <taxon>Pentapetalae</taxon>
        <taxon>Caryophyllales</taxon>
        <taxon>Nepenthaceae</taxon>
        <taxon>Nepenthes</taxon>
    </lineage>
</organism>
<feature type="domain" description="Rhamnogalacturonan lyase" evidence="10">
    <location>
        <begin position="404"/>
        <end position="476"/>
    </location>
</feature>
<dbReference type="SUPFAM" id="SSF49452">
    <property type="entry name" value="Starch-binding domain-like"/>
    <property type="match status" value="1"/>
</dbReference>
<evidence type="ECO:0000256" key="1">
    <source>
        <dbReference type="ARBA" id="ARBA00001324"/>
    </source>
</evidence>
<dbReference type="InterPro" id="IPR011013">
    <property type="entry name" value="Gal_mutarotase_sf_dom"/>
</dbReference>
<evidence type="ECO:0000256" key="6">
    <source>
        <dbReference type="ARBA" id="ARBA00022729"/>
    </source>
</evidence>
<dbReference type="SUPFAM" id="SSF74650">
    <property type="entry name" value="Galactose mutarotase-like"/>
    <property type="match status" value="1"/>
</dbReference>